<feature type="region of interest" description="Disordered" evidence="5">
    <location>
        <begin position="197"/>
        <end position="669"/>
    </location>
</feature>
<dbReference type="GeneID" id="95796694"/>
<feature type="region of interest" description="Disordered" evidence="5">
    <location>
        <begin position="868"/>
        <end position="946"/>
    </location>
</feature>
<sequence length="1474" mass="146089">MQIRLTVVDPLGPSAPARDRAPRSDVLVTAPAGTALAAVAAALAQVVSGGDGSGTPVLYAGEQRLDAQRCTLGEPPLTDGAVLAVGAPGEPEPHPELDDAPAQLQVVAGPDAGGVHLLHGGEIRVGRSADADVPLDDPDVSRLHCTVTVSADGRVAVADLDSTNGTTVNGTRVGGQAVPFAPGALLRIGESALRLVPAGGPGGRVETTPDGEGHVRVAGPAGDASASHARVADPGPAGPAGPTHHTYGSAAWGTPGASGHGPADPAVVPGQGGAARIESGGAGTAPEAPEGRGNGSGSRPAGGGETYSGGGGSEVPPGGAAHPADSRIPAPARGTGGAARGGDSRGQTPARDAGDAARAGDGRSGVPPQGTGGTGASRSQAPARGAGDGRNQAPARDAGAAPHAGDAGSDAPVRGAAGVADSRSQAPSRGAGGAARAGDRRGQTPARDAEGAARAGDRRSGVPLRGAAGVGEGRSQASPQGIGGAAHAGDGWSEVPPRGAGGAGSSWGQAPAQGAGGAARTGDRRSEVPAQGSRGAGNSPSRAPAQGAAGAARSQAAGGGARSGAAETHGAPTRQQSAAQGPSPMTAADFPARPVNGAGDTHAGRSGIGELGVADGTGPRPGGPDGPIASTGTDDPALADQRSGRGRKGTPLRGTDVPPGTRRRGGLGAWARRLAGGRGEQPAEPREVHEDEPSALLAEHQPVVAPAAPETWPDPATLLLTALGPGPRLWERGLGHPEALAVRLGTADRAAPDGSGLLPAVPVTAGLREVGALGLAGPRARLAGLARAVLAQLSALHSPDSLEIVLIAADRSRSLEERTAEWSWLGWLPHVRPGHGQDCRLLLAHDREQAAARTDELTRRLEDQLAEAGLGNPASVGSPTSVGGSSGLGGPSGLDGPAATASASGSARTTATTAPAPHASAPAPRRPSWAREDDTGADATAGFPGPYTVVVVDGDPGGADLREAVARLALEGPRAGIHVVCLAETAAASPASPVTETYEAACAAAPTFRQCGAVALLSGDVATALRLMRVARVGGDGSAAGPVGHGTVATVDAVSAAWAERFARALAPLRTDGPASERQPRVSAPLPQAARLLDELGLARATPASLMARWADAADDADALGGRVRAVLGAGPRGPVCADLALQGPHLLIEGPPGSGRTELLRAVVASLAAAERPDRLGIVLVDGRGGPGAGGGHGDGLRVCTDVPHVTTLLMAHDPVRMREFAQSLSAELKRRAELLGRSDFAEWHTGRELSGRIVAQRTATARGGDRAEATSQGGAGDLDSPSSSTMRLRPGAARRQTEAAAPPLPRLVVVVDDLDALVSPALGSTGRPAAGSVMRALEAVAREGERLGVHLVAATGPCARTAETEPARRATLRVALDAPSPGPDEPAPGRGRLTGPDGRVIPFQGGRVTGRIPRTATLRPTVVPLEWHRMGDPPARRPVRELGNGPTDLALLASALERAAREVAAAKVPSLL</sequence>
<dbReference type="SUPFAM" id="SSF52540">
    <property type="entry name" value="P-loop containing nucleoside triphosphate hydrolases"/>
    <property type="match status" value="1"/>
</dbReference>
<protein>
    <recommendedName>
        <fullName evidence="10">Cell division protein FtsK</fullName>
    </recommendedName>
</protein>
<dbReference type="InterPro" id="IPR050206">
    <property type="entry name" value="FtsK/SpoIIIE/SftA"/>
</dbReference>
<keyword evidence="3 4" id="KW-0067">ATP-binding</keyword>
<evidence type="ECO:0000256" key="2">
    <source>
        <dbReference type="ARBA" id="ARBA00022741"/>
    </source>
</evidence>
<keyword evidence="9" id="KW-1185">Reference proteome</keyword>
<dbReference type="CDD" id="cd00060">
    <property type="entry name" value="FHA"/>
    <property type="match status" value="1"/>
</dbReference>
<feature type="compositionally biased region" description="Gly residues" evidence="5">
    <location>
        <begin position="292"/>
        <end position="313"/>
    </location>
</feature>
<feature type="compositionally biased region" description="Low complexity" evidence="5">
    <location>
        <begin position="539"/>
        <end position="556"/>
    </location>
</feature>
<dbReference type="PANTHER" id="PTHR22683">
    <property type="entry name" value="SPORULATION PROTEIN RELATED"/>
    <property type="match status" value="1"/>
</dbReference>
<keyword evidence="2 4" id="KW-0547">Nucleotide-binding</keyword>
<keyword evidence="1" id="KW-0597">Phosphoprotein</keyword>
<evidence type="ECO:0000313" key="9">
    <source>
        <dbReference type="Proteomes" id="UP000565089"/>
    </source>
</evidence>
<comment type="caution">
    <text evidence="8">The sequence shown here is derived from an EMBL/GenBank/DDBJ whole genome shotgun (WGS) entry which is preliminary data.</text>
</comment>
<dbReference type="Gene3D" id="2.60.200.20">
    <property type="match status" value="1"/>
</dbReference>
<evidence type="ECO:0000256" key="4">
    <source>
        <dbReference type="PROSITE-ProRule" id="PRU00289"/>
    </source>
</evidence>
<dbReference type="PANTHER" id="PTHR22683:SF1">
    <property type="entry name" value="TYPE VII SECRETION SYSTEM PROTEIN ESSC"/>
    <property type="match status" value="1"/>
</dbReference>
<evidence type="ECO:0000259" key="6">
    <source>
        <dbReference type="PROSITE" id="PS50006"/>
    </source>
</evidence>
<feature type="domain" description="FtsK" evidence="7">
    <location>
        <begin position="1133"/>
        <end position="1389"/>
    </location>
</feature>
<proteinExistence type="predicted"/>
<reference evidence="8 9" key="1">
    <citation type="submission" date="2020-08" db="EMBL/GenBank/DDBJ databases">
        <title>Sequencing the genomes of 1000 actinobacteria strains.</title>
        <authorList>
            <person name="Klenk H.-P."/>
        </authorList>
    </citation>
    <scope>NUCLEOTIDE SEQUENCE [LARGE SCALE GENOMIC DNA]</scope>
    <source>
        <strain evidence="8 9">DSM 40483</strain>
    </source>
</reference>
<dbReference type="InterPro" id="IPR027417">
    <property type="entry name" value="P-loop_NTPase"/>
</dbReference>
<dbReference type="EMBL" id="JACHMS010000001">
    <property type="protein sequence ID" value="MBB4714839.1"/>
    <property type="molecule type" value="Genomic_DNA"/>
</dbReference>
<evidence type="ECO:0008006" key="10">
    <source>
        <dbReference type="Google" id="ProtNLM"/>
    </source>
</evidence>
<dbReference type="SUPFAM" id="SSF49879">
    <property type="entry name" value="SMAD/FHA domain"/>
    <property type="match status" value="1"/>
</dbReference>
<feature type="binding site" evidence="4">
    <location>
        <begin position="1151"/>
        <end position="1158"/>
    </location>
    <ligand>
        <name>ATP</name>
        <dbReference type="ChEBI" id="CHEBI:30616"/>
    </ligand>
</feature>
<dbReference type="PROSITE" id="PS50006">
    <property type="entry name" value="FHA_DOMAIN"/>
    <property type="match status" value="1"/>
</dbReference>
<dbReference type="RefSeq" id="WP_184910515.1">
    <property type="nucleotide sequence ID" value="NZ_JACHMS010000001.1"/>
</dbReference>
<dbReference type="Gene3D" id="3.40.50.300">
    <property type="entry name" value="P-loop containing nucleotide triphosphate hydrolases"/>
    <property type="match status" value="2"/>
</dbReference>
<dbReference type="InterPro" id="IPR008984">
    <property type="entry name" value="SMAD_FHA_dom_sf"/>
</dbReference>
<dbReference type="GO" id="GO:0005524">
    <property type="term" value="F:ATP binding"/>
    <property type="evidence" value="ECO:0007669"/>
    <property type="project" value="UniProtKB-UniRule"/>
</dbReference>
<gene>
    <name evidence="8" type="ORF">BJ965_004721</name>
</gene>
<feature type="region of interest" description="Disordered" evidence="5">
    <location>
        <begin position="1259"/>
        <end position="1302"/>
    </location>
</feature>
<evidence type="ECO:0000256" key="1">
    <source>
        <dbReference type="ARBA" id="ARBA00022553"/>
    </source>
</evidence>
<dbReference type="Pfam" id="PF01580">
    <property type="entry name" value="FtsK_SpoIIIE"/>
    <property type="match status" value="1"/>
</dbReference>
<evidence type="ECO:0000259" key="7">
    <source>
        <dbReference type="PROSITE" id="PS50901"/>
    </source>
</evidence>
<feature type="region of interest" description="Disordered" evidence="5">
    <location>
        <begin position="1378"/>
        <end position="1409"/>
    </location>
</feature>
<feature type="domain" description="FHA" evidence="6">
    <location>
        <begin position="123"/>
        <end position="173"/>
    </location>
</feature>
<name>A0A7W7DRF5_9ACTN</name>
<evidence type="ECO:0000256" key="3">
    <source>
        <dbReference type="ARBA" id="ARBA00022840"/>
    </source>
</evidence>
<dbReference type="PROSITE" id="PS50901">
    <property type="entry name" value="FTSK"/>
    <property type="match status" value="1"/>
</dbReference>
<feature type="compositionally biased region" description="Basic and acidic residues" evidence="5">
    <location>
        <begin position="352"/>
        <end position="361"/>
    </location>
</feature>
<dbReference type="Pfam" id="PF00498">
    <property type="entry name" value="FHA"/>
    <property type="match status" value="1"/>
</dbReference>
<evidence type="ECO:0000313" key="8">
    <source>
        <dbReference type="EMBL" id="MBB4714839.1"/>
    </source>
</evidence>
<feature type="compositionally biased region" description="Low complexity" evidence="5">
    <location>
        <begin position="897"/>
        <end position="927"/>
    </location>
</feature>
<dbReference type="InterPro" id="IPR002543">
    <property type="entry name" value="FtsK_dom"/>
</dbReference>
<dbReference type="SMART" id="SM00240">
    <property type="entry name" value="FHA"/>
    <property type="match status" value="1"/>
</dbReference>
<feature type="compositionally biased region" description="Low complexity" evidence="5">
    <location>
        <begin position="393"/>
        <end position="412"/>
    </location>
</feature>
<accession>A0A7W7DRF5</accession>
<dbReference type="SMART" id="SM00382">
    <property type="entry name" value="AAA"/>
    <property type="match status" value="1"/>
</dbReference>
<feature type="compositionally biased region" description="Basic and acidic residues" evidence="5">
    <location>
        <begin position="437"/>
        <end position="460"/>
    </location>
</feature>
<feature type="compositionally biased region" description="Gly residues" evidence="5">
    <location>
        <begin position="884"/>
        <end position="893"/>
    </location>
</feature>
<dbReference type="GO" id="GO:0003677">
    <property type="term" value="F:DNA binding"/>
    <property type="evidence" value="ECO:0007669"/>
    <property type="project" value="InterPro"/>
</dbReference>
<dbReference type="InterPro" id="IPR000253">
    <property type="entry name" value="FHA_dom"/>
</dbReference>
<evidence type="ECO:0000256" key="5">
    <source>
        <dbReference type="SAM" id="MobiDB-lite"/>
    </source>
</evidence>
<dbReference type="Proteomes" id="UP000565089">
    <property type="component" value="Unassembled WGS sequence"/>
</dbReference>
<dbReference type="InterPro" id="IPR003593">
    <property type="entry name" value="AAA+_ATPase"/>
</dbReference>
<organism evidence="8 9">
    <name type="scientific">Streptomyces luteogriseus</name>
    <dbReference type="NCBI Taxonomy" id="68233"/>
    <lineage>
        <taxon>Bacteria</taxon>
        <taxon>Bacillati</taxon>
        <taxon>Actinomycetota</taxon>
        <taxon>Actinomycetes</taxon>
        <taxon>Kitasatosporales</taxon>
        <taxon>Streptomycetaceae</taxon>
        <taxon>Streptomyces</taxon>
    </lineage>
</organism>